<dbReference type="Proteomes" id="UP001054902">
    <property type="component" value="Unassembled WGS sequence"/>
</dbReference>
<accession>A0AAD3D3Y9</accession>
<dbReference type="AlphaFoldDB" id="A0AAD3D3Y9"/>
<proteinExistence type="predicted"/>
<sequence length="280" mass="30589">MEFCQEGCGCNTCMGQCADILELITPVAESSAQLICCLGSPLAFPLIFCFDADPHTHESSGWNITMMQSPCKAPLVCCFSTLCVPCGQFYVRKYAVLNGDMSKYKLWQGRHDGPHCLARYCKGAPCTIEAGTYGEQNCPNAFLCAEVTCLGCGLCSPCCAFHVSRDMMKEDRGLGTDPFEARFDKCQGFFGNIMSCVACASFQLRIFSCCLSCIATESQGAQELSSEARRLSSACAKLSQICFRGLASVKIMAMGCMSAQMIHEQRNVEYSAPRKEAMQR</sequence>
<organism evidence="1 2">
    <name type="scientific">Chaetoceros tenuissimus</name>
    <dbReference type="NCBI Taxonomy" id="426638"/>
    <lineage>
        <taxon>Eukaryota</taxon>
        <taxon>Sar</taxon>
        <taxon>Stramenopiles</taxon>
        <taxon>Ochrophyta</taxon>
        <taxon>Bacillariophyta</taxon>
        <taxon>Coscinodiscophyceae</taxon>
        <taxon>Chaetocerotophycidae</taxon>
        <taxon>Chaetocerotales</taxon>
        <taxon>Chaetocerotaceae</taxon>
        <taxon>Chaetoceros</taxon>
    </lineage>
</organism>
<protein>
    <submittedName>
        <fullName evidence="1">Uncharacterized protein</fullName>
    </submittedName>
</protein>
<gene>
    <name evidence="1" type="ORF">CTEN210_12792</name>
</gene>
<comment type="caution">
    <text evidence="1">The sequence shown here is derived from an EMBL/GenBank/DDBJ whole genome shotgun (WGS) entry which is preliminary data.</text>
</comment>
<name>A0AAD3D3Y9_9STRA</name>
<evidence type="ECO:0000313" key="2">
    <source>
        <dbReference type="Proteomes" id="UP001054902"/>
    </source>
</evidence>
<reference evidence="1 2" key="1">
    <citation type="journal article" date="2021" name="Sci. Rep.">
        <title>The genome of the diatom Chaetoceros tenuissimus carries an ancient integrated fragment of an extant virus.</title>
        <authorList>
            <person name="Hongo Y."/>
            <person name="Kimura K."/>
            <person name="Takaki Y."/>
            <person name="Yoshida Y."/>
            <person name="Baba S."/>
            <person name="Kobayashi G."/>
            <person name="Nagasaki K."/>
            <person name="Hano T."/>
            <person name="Tomaru Y."/>
        </authorList>
    </citation>
    <scope>NUCLEOTIDE SEQUENCE [LARGE SCALE GENOMIC DNA]</scope>
    <source>
        <strain evidence="1 2">NIES-3715</strain>
    </source>
</reference>
<dbReference type="EMBL" id="BLLK01000051">
    <property type="protein sequence ID" value="GFH56316.1"/>
    <property type="molecule type" value="Genomic_DNA"/>
</dbReference>
<keyword evidence="2" id="KW-1185">Reference proteome</keyword>
<evidence type="ECO:0000313" key="1">
    <source>
        <dbReference type="EMBL" id="GFH56316.1"/>
    </source>
</evidence>